<organism evidence="15 16">
    <name type="scientific">Parambassis ranga</name>
    <name type="common">Indian glassy fish</name>
    <dbReference type="NCBI Taxonomy" id="210632"/>
    <lineage>
        <taxon>Eukaryota</taxon>
        <taxon>Metazoa</taxon>
        <taxon>Chordata</taxon>
        <taxon>Craniata</taxon>
        <taxon>Vertebrata</taxon>
        <taxon>Euteleostomi</taxon>
        <taxon>Actinopterygii</taxon>
        <taxon>Neopterygii</taxon>
        <taxon>Teleostei</taxon>
        <taxon>Neoteleostei</taxon>
        <taxon>Acanthomorphata</taxon>
        <taxon>Ovalentaria</taxon>
        <taxon>Ambassidae</taxon>
        <taxon>Parambassis</taxon>
    </lineage>
</organism>
<comment type="subcellular location">
    <subcellularLocation>
        <location evidence="1 13">Golgi apparatus membrane</location>
        <topology evidence="1 13">Single-pass type II membrane protein</topology>
    </subcellularLocation>
</comment>
<keyword evidence="8 13" id="KW-1133">Transmembrane helix</keyword>
<feature type="transmembrane region" description="Helical" evidence="13">
    <location>
        <begin position="21"/>
        <end position="37"/>
    </location>
</feature>
<dbReference type="GO" id="GO:0006493">
    <property type="term" value="P:protein O-linked glycosylation"/>
    <property type="evidence" value="ECO:0007669"/>
    <property type="project" value="TreeGrafter"/>
</dbReference>
<protein>
    <recommendedName>
        <fullName evidence="13">Hexosyltransferase</fullName>
        <ecNumber evidence="13">2.4.1.-</ecNumber>
    </recommendedName>
</protein>
<evidence type="ECO:0000256" key="4">
    <source>
        <dbReference type="ARBA" id="ARBA00022676"/>
    </source>
</evidence>
<dbReference type="AlphaFoldDB" id="A0A6P7HS98"/>
<keyword evidence="6 13" id="KW-0812">Transmembrane</keyword>
<keyword evidence="15" id="KW-1185">Reference proteome</keyword>
<reference evidence="16 17" key="1">
    <citation type="submission" date="2025-04" db="UniProtKB">
        <authorList>
            <consortium name="RefSeq"/>
        </authorList>
    </citation>
    <scope>IDENTIFICATION</scope>
</reference>
<evidence type="ECO:0000256" key="9">
    <source>
        <dbReference type="ARBA" id="ARBA00023034"/>
    </source>
</evidence>
<proteinExistence type="inferred from homology"/>
<accession>A0A6P7HS98</accession>
<evidence type="ECO:0000256" key="7">
    <source>
        <dbReference type="ARBA" id="ARBA00022968"/>
    </source>
</evidence>
<dbReference type="FunFam" id="3.90.550.50:FF:000001">
    <property type="entry name" value="Hexosyltransferase"/>
    <property type="match status" value="1"/>
</dbReference>
<evidence type="ECO:0000256" key="2">
    <source>
        <dbReference type="ARBA" id="ARBA00004922"/>
    </source>
</evidence>
<evidence type="ECO:0000256" key="5">
    <source>
        <dbReference type="ARBA" id="ARBA00022679"/>
    </source>
</evidence>
<dbReference type="GO" id="GO:0008499">
    <property type="term" value="F:N-acetyl-beta-D-glucosaminide beta-(1,3)-galactosyltransferase activity"/>
    <property type="evidence" value="ECO:0007669"/>
    <property type="project" value="TreeGrafter"/>
</dbReference>
<dbReference type="RefSeq" id="XP_028258560.1">
    <property type="nucleotide sequence ID" value="XM_028402759.1"/>
</dbReference>
<sequence>MLHPGKAAAGREWCVFSRRRSIFIILVFAAVLFFYNTNLNKVVPDWYPHLWNQFKGQLLRTATNSTRSPGSTAELNTTTTTTTTTTAAASTSAGTTPYTNSSSSPFTLNTTTPQEANTTAANWTAPVTAVTPHATPELTASPVAIPYVSPGPYVVEYPYKYTFIINEPQTCEQEKPFVVLMVPVAPHNKQHRDIIRSTWGGESPVRDRVVKLFFLLGLPAGGPDGLLAEQLQQESREHHDLIQSNFLDCYKNLTIKTMVMLEWLDSHCSSTSYAMKVDSDMFLNVPNLIGLLLRAPKTNYMTGLVAAGAQVLRDKNSKWYLPWELFPEPSYPPYALGLGYILSLDLPKKLIEASKHVKPLYIEDVYLGLCMRYLGIRPTNPPDWGLFNVLPLQYSRCAFSRIIATTTPPNMDRLSIWRDFKRPGSYC</sequence>
<keyword evidence="12" id="KW-0325">Glycoprotein</keyword>
<keyword evidence="4 13" id="KW-0328">Glycosyltransferase</keyword>
<evidence type="ECO:0000256" key="6">
    <source>
        <dbReference type="ARBA" id="ARBA00022692"/>
    </source>
</evidence>
<evidence type="ECO:0000313" key="15">
    <source>
        <dbReference type="Proteomes" id="UP000515145"/>
    </source>
</evidence>
<dbReference type="InterPro" id="IPR002659">
    <property type="entry name" value="Glyco_trans_31"/>
</dbReference>
<comment type="similarity">
    <text evidence="3 13">Belongs to the glycosyltransferase 31 family.</text>
</comment>
<keyword evidence="11 13" id="KW-0472">Membrane</keyword>
<feature type="compositionally biased region" description="Polar residues" evidence="14">
    <location>
        <begin position="97"/>
        <end position="112"/>
    </location>
</feature>
<dbReference type="GO" id="GO:0006629">
    <property type="term" value="P:lipid metabolic process"/>
    <property type="evidence" value="ECO:0007669"/>
    <property type="project" value="UniProtKB-KW"/>
</dbReference>
<evidence type="ECO:0000256" key="1">
    <source>
        <dbReference type="ARBA" id="ARBA00004323"/>
    </source>
</evidence>
<name>A0A6P7HS98_9TELE</name>
<evidence type="ECO:0000313" key="16">
    <source>
        <dbReference type="RefSeq" id="XP_028258560.1"/>
    </source>
</evidence>
<dbReference type="RefSeq" id="XP_028258561.1">
    <property type="nucleotide sequence ID" value="XM_028402760.1"/>
</dbReference>
<feature type="compositionally biased region" description="Polar residues" evidence="14">
    <location>
        <begin position="63"/>
        <end position="76"/>
    </location>
</feature>
<dbReference type="GeneID" id="114433937"/>
<feature type="compositionally biased region" description="Low complexity" evidence="14">
    <location>
        <begin position="77"/>
        <end position="96"/>
    </location>
</feature>
<dbReference type="Gene3D" id="3.90.550.50">
    <property type="match status" value="1"/>
</dbReference>
<keyword evidence="10" id="KW-0443">Lipid metabolism</keyword>
<evidence type="ECO:0000256" key="11">
    <source>
        <dbReference type="ARBA" id="ARBA00023136"/>
    </source>
</evidence>
<dbReference type="EC" id="2.4.1.-" evidence="13"/>
<dbReference type="PANTHER" id="PTHR11214">
    <property type="entry name" value="BETA-1,3-N-ACETYLGLUCOSAMINYLTRANSFERASE"/>
    <property type="match status" value="1"/>
</dbReference>
<evidence type="ECO:0000256" key="14">
    <source>
        <dbReference type="SAM" id="MobiDB-lite"/>
    </source>
</evidence>
<dbReference type="Proteomes" id="UP000515145">
    <property type="component" value="Chromosome 3"/>
</dbReference>
<dbReference type="PANTHER" id="PTHR11214:SF115">
    <property type="entry name" value="HEXOSYLTRANSFERASE"/>
    <property type="match status" value="1"/>
</dbReference>
<evidence type="ECO:0000313" key="17">
    <source>
        <dbReference type="RefSeq" id="XP_028258561.1"/>
    </source>
</evidence>
<evidence type="ECO:0000256" key="12">
    <source>
        <dbReference type="ARBA" id="ARBA00023180"/>
    </source>
</evidence>
<dbReference type="GO" id="GO:0000139">
    <property type="term" value="C:Golgi membrane"/>
    <property type="evidence" value="ECO:0007669"/>
    <property type="project" value="UniProtKB-SubCell"/>
</dbReference>
<comment type="pathway">
    <text evidence="2">Protein modification; protein glycosylation.</text>
</comment>
<evidence type="ECO:0000256" key="13">
    <source>
        <dbReference type="RuleBase" id="RU363063"/>
    </source>
</evidence>
<gene>
    <name evidence="16 17" type="primary">LOC114433937</name>
</gene>
<keyword evidence="5" id="KW-0808">Transferase</keyword>
<evidence type="ECO:0000256" key="10">
    <source>
        <dbReference type="ARBA" id="ARBA00023098"/>
    </source>
</evidence>
<evidence type="ECO:0000256" key="8">
    <source>
        <dbReference type="ARBA" id="ARBA00022989"/>
    </source>
</evidence>
<keyword evidence="7 13" id="KW-0735">Signal-anchor</keyword>
<keyword evidence="9 13" id="KW-0333">Golgi apparatus</keyword>
<feature type="region of interest" description="Disordered" evidence="14">
    <location>
        <begin position="63"/>
        <end position="112"/>
    </location>
</feature>
<dbReference type="OrthoDB" id="5512589at2759"/>
<dbReference type="Pfam" id="PF01762">
    <property type="entry name" value="Galactosyl_T"/>
    <property type="match status" value="1"/>
</dbReference>
<evidence type="ECO:0000256" key="3">
    <source>
        <dbReference type="ARBA" id="ARBA00008661"/>
    </source>
</evidence>